<keyword evidence="6 12" id="KW-0068">Autocatalytic cleavage</keyword>
<evidence type="ECO:0000256" key="12">
    <source>
        <dbReference type="RuleBase" id="RU003991"/>
    </source>
</evidence>
<feature type="non-terminal residue" evidence="14">
    <location>
        <position position="153"/>
    </location>
</feature>
<evidence type="ECO:0000256" key="6">
    <source>
        <dbReference type="ARBA" id="ARBA00022813"/>
    </source>
</evidence>
<dbReference type="PANTHER" id="PTHR33516:SF2">
    <property type="entry name" value="LEXA REPRESSOR-RELATED"/>
    <property type="match status" value="1"/>
</dbReference>
<comment type="similarity">
    <text evidence="1 12">Belongs to the peptidase S24 family.</text>
</comment>
<evidence type="ECO:0000313" key="14">
    <source>
        <dbReference type="EMBL" id="PIT89899.1"/>
    </source>
</evidence>
<dbReference type="GO" id="GO:0004252">
    <property type="term" value="F:serine-type endopeptidase activity"/>
    <property type="evidence" value="ECO:0007669"/>
    <property type="project" value="InterPro"/>
</dbReference>
<dbReference type="Proteomes" id="UP000231464">
    <property type="component" value="Unassembled WGS sequence"/>
</dbReference>
<dbReference type="PRINTS" id="PR00726">
    <property type="entry name" value="LEXASERPTASE"/>
</dbReference>
<protein>
    <submittedName>
        <fullName evidence="14">Repressor LexA</fullName>
    </submittedName>
</protein>
<dbReference type="InterPro" id="IPR006200">
    <property type="entry name" value="LexA"/>
</dbReference>
<dbReference type="GO" id="GO:0003677">
    <property type="term" value="F:DNA binding"/>
    <property type="evidence" value="ECO:0007669"/>
    <property type="project" value="UniProtKB-KW"/>
</dbReference>
<evidence type="ECO:0000256" key="9">
    <source>
        <dbReference type="ARBA" id="ARBA00023163"/>
    </source>
</evidence>
<dbReference type="EMBL" id="PFBP01000023">
    <property type="protein sequence ID" value="PIT89899.1"/>
    <property type="molecule type" value="Genomic_DNA"/>
</dbReference>
<dbReference type="InterPro" id="IPR015927">
    <property type="entry name" value="Peptidase_S24_S26A/B/C"/>
</dbReference>
<keyword evidence="7" id="KW-0805">Transcription regulation</keyword>
<keyword evidence="8" id="KW-0238">DNA-binding</keyword>
<evidence type="ECO:0000313" key="15">
    <source>
        <dbReference type="Proteomes" id="UP000231464"/>
    </source>
</evidence>
<keyword evidence="9" id="KW-0804">Transcription</keyword>
<dbReference type="GO" id="GO:0009432">
    <property type="term" value="P:SOS response"/>
    <property type="evidence" value="ECO:0007669"/>
    <property type="project" value="UniProtKB-KW"/>
</dbReference>
<sequence length="153" mass="16827">MSSVATVHQHIGILKIKGFLKKQPRGIEIKNEKLIQIPLIGTISAGQPIEALEEKETVAVLDSKLPKNGKVFALRVAGQSMIDENINNGDIILVKQQVTAENGQKVVALIDNSEATLKRFYKEKGHIRLQPANKIMNSLIIQKNTPFAIQGIV</sequence>
<dbReference type="Pfam" id="PF00717">
    <property type="entry name" value="Peptidase_S24"/>
    <property type="match status" value="1"/>
</dbReference>
<keyword evidence="11" id="KW-0742">SOS response</keyword>
<evidence type="ECO:0000256" key="2">
    <source>
        <dbReference type="ARBA" id="ARBA00022491"/>
    </source>
</evidence>
<dbReference type="AlphaFoldDB" id="A0A2M6WAS2"/>
<evidence type="ECO:0000256" key="1">
    <source>
        <dbReference type="ARBA" id="ARBA00007484"/>
    </source>
</evidence>
<accession>A0A2M6WAS2</accession>
<evidence type="ECO:0000256" key="5">
    <source>
        <dbReference type="ARBA" id="ARBA00022801"/>
    </source>
</evidence>
<dbReference type="NCBIfam" id="TIGR00498">
    <property type="entry name" value="lexA"/>
    <property type="match status" value="1"/>
</dbReference>
<keyword evidence="3" id="KW-0235">DNA replication</keyword>
<feature type="domain" description="Peptidase S24/S26A/S26B/S26C" evidence="13">
    <location>
        <begin position="38"/>
        <end position="153"/>
    </location>
</feature>
<dbReference type="InterPro" id="IPR039418">
    <property type="entry name" value="LexA-like"/>
</dbReference>
<proteinExistence type="inferred from homology"/>
<dbReference type="InterPro" id="IPR036286">
    <property type="entry name" value="LexA/Signal_pep-like_sf"/>
</dbReference>
<dbReference type="Gene3D" id="2.10.109.10">
    <property type="entry name" value="Umud Fragment, subunit A"/>
    <property type="match status" value="1"/>
</dbReference>
<gene>
    <name evidence="14" type="primary">lexA</name>
    <name evidence="14" type="ORF">COU23_01510</name>
</gene>
<evidence type="ECO:0000256" key="4">
    <source>
        <dbReference type="ARBA" id="ARBA00022763"/>
    </source>
</evidence>
<evidence type="ECO:0000256" key="10">
    <source>
        <dbReference type="ARBA" id="ARBA00023204"/>
    </source>
</evidence>
<dbReference type="PANTHER" id="PTHR33516">
    <property type="entry name" value="LEXA REPRESSOR"/>
    <property type="match status" value="1"/>
</dbReference>
<evidence type="ECO:0000256" key="11">
    <source>
        <dbReference type="ARBA" id="ARBA00023236"/>
    </source>
</evidence>
<dbReference type="GO" id="GO:0006281">
    <property type="term" value="P:DNA repair"/>
    <property type="evidence" value="ECO:0007669"/>
    <property type="project" value="UniProtKB-KW"/>
</dbReference>
<evidence type="ECO:0000256" key="3">
    <source>
        <dbReference type="ARBA" id="ARBA00022705"/>
    </source>
</evidence>
<keyword evidence="4" id="KW-0227">DNA damage</keyword>
<organism evidence="14 15">
    <name type="scientific">Candidatus Kuenenbacteria bacterium CG10_big_fil_rev_8_21_14_0_10_36_11</name>
    <dbReference type="NCBI Taxonomy" id="1974618"/>
    <lineage>
        <taxon>Bacteria</taxon>
        <taxon>Candidatus Kueneniibacteriota</taxon>
    </lineage>
</organism>
<name>A0A2M6WAS2_9BACT</name>
<dbReference type="SUPFAM" id="SSF51306">
    <property type="entry name" value="LexA/Signal peptidase"/>
    <property type="match status" value="1"/>
</dbReference>
<comment type="caution">
    <text evidence="14">The sequence shown here is derived from an EMBL/GenBank/DDBJ whole genome shotgun (WGS) entry which is preliminary data.</text>
</comment>
<dbReference type="CDD" id="cd06529">
    <property type="entry name" value="S24_LexA-like"/>
    <property type="match status" value="1"/>
</dbReference>
<keyword evidence="10" id="KW-0234">DNA repair</keyword>
<dbReference type="InterPro" id="IPR050077">
    <property type="entry name" value="LexA_repressor"/>
</dbReference>
<reference evidence="15" key="1">
    <citation type="submission" date="2017-09" db="EMBL/GenBank/DDBJ databases">
        <title>Depth-based differentiation of microbial function through sediment-hosted aquifers and enrichment of novel symbionts in the deep terrestrial subsurface.</title>
        <authorList>
            <person name="Probst A.J."/>
            <person name="Ladd B."/>
            <person name="Jarett J.K."/>
            <person name="Geller-Mcgrath D.E."/>
            <person name="Sieber C.M.K."/>
            <person name="Emerson J.B."/>
            <person name="Anantharaman K."/>
            <person name="Thomas B.C."/>
            <person name="Malmstrom R."/>
            <person name="Stieglmeier M."/>
            <person name="Klingl A."/>
            <person name="Woyke T."/>
            <person name="Ryan C.M."/>
            <person name="Banfield J.F."/>
        </authorList>
    </citation>
    <scope>NUCLEOTIDE SEQUENCE [LARGE SCALE GENOMIC DNA]</scope>
</reference>
<keyword evidence="5 12" id="KW-0378">Hydrolase</keyword>
<evidence type="ECO:0000256" key="8">
    <source>
        <dbReference type="ARBA" id="ARBA00023125"/>
    </source>
</evidence>
<dbReference type="InterPro" id="IPR006197">
    <property type="entry name" value="Peptidase_S24_LexA"/>
</dbReference>
<dbReference type="GO" id="GO:0045892">
    <property type="term" value="P:negative regulation of DNA-templated transcription"/>
    <property type="evidence" value="ECO:0007669"/>
    <property type="project" value="InterPro"/>
</dbReference>
<evidence type="ECO:0000256" key="7">
    <source>
        <dbReference type="ARBA" id="ARBA00023015"/>
    </source>
</evidence>
<dbReference type="GO" id="GO:0006260">
    <property type="term" value="P:DNA replication"/>
    <property type="evidence" value="ECO:0007669"/>
    <property type="project" value="UniProtKB-KW"/>
</dbReference>
<keyword evidence="2" id="KW-0678">Repressor</keyword>
<evidence type="ECO:0000259" key="13">
    <source>
        <dbReference type="Pfam" id="PF00717"/>
    </source>
</evidence>